<feature type="non-terminal residue" evidence="2">
    <location>
        <position position="1"/>
    </location>
</feature>
<name>A0AAD4QC99_9AGAM</name>
<keyword evidence="3" id="KW-1185">Reference proteome</keyword>
<feature type="chain" id="PRO_5041913807" evidence="1">
    <location>
        <begin position="20"/>
        <end position="155"/>
    </location>
</feature>
<protein>
    <submittedName>
        <fullName evidence="2">Uncharacterized protein</fullName>
    </submittedName>
</protein>
<evidence type="ECO:0000256" key="1">
    <source>
        <dbReference type="SAM" id="SignalP"/>
    </source>
</evidence>
<comment type="caution">
    <text evidence="2">The sequence shown here is derived from an EMBL/GenBank/DDBJ whole genome shotgun (WGS) entry which is preliminary data.</text>
</comment>
<feature type="non-terminal residue" evidence="2">
    <location>
        <position position="155"/>
    </location>
</feature>
<dbReference type="EMBL" id="JAKELL010000014">
    <property type="protein sequence ID" value="KAH8994534.1"/>
    <property type="molecule type" value="Genomic_DNA"/>
</dbReference>
<dbReference type="Pfam" id="PF11327">
    <property type="entry name" value="Egh16-like"/>
    <property type="match status" value="1"/>
</dbReference>
<dbReference type="AlphaFoldDB" id="A0AAD4QC99"/>
<organism evidence="2 3">
    <name type="scientific">Lactarius akahatsu</name>
    <dbReference type="NCBI Taxonomy" id="416441"/>
    <lineage>
        <taxon>Eukaryota</taxon>
        <taxon>Fungi</taxon>
        <taxon>Dikarya</taxon>
        <taxon>Basidiomycota</taxon>
        <taxon>Agaricomycotina</taxon>
        <taxon>Agaricomycetes</taxon>
        <taxon>Russulales</taxon>
        <taxon>Russulaceae</taxon>
        <taxon>Lactarius</taxon>
    </lineage>
</organism>
<keyword evidence="1" id="KW-0732">Signal</keyword>
<evidence type="ECO:0000313" key="2">
    <source>
        <dbReference type="EMBL" id="KAH8994534.1"/>
    </source>
</evidence>
<dbReference type="Proteomes" id="UP001201163">
    <property type="component" value="Unassembled WGS sequence"/>
</dbReference>
<feature type="signal peptide" evidence="1">
    <location>
        <begin position="1"/>
        <end position="19"/>
    </location>
</feature>
<dbReference type="InterPro" id="IPR021476">
    <property type="entry name" value="Egh16-like"/>
</dbReference>
<reference evidence="2" key="1">
    <citation type="submission" date="2022-01" db="EMBL/GenBank/DDBJ databases">
        <title>Comparative genomics reveals a dynamic genome evolution in the ectomycorrhizal milk-cap (Lactarius) mushrooms.</title>
        <authorList>
            <consortium name="DOE Joint Genome Institute"/>
            <person name="Lebreton A."/>
            <person name="Tang N."/>
            <person name="Kuo A."/>
            <person name="LaButti K."/>
            <person name="Drula E."/>
            <person name="Barry K."/>
            <person name="Clum A."/>
            <person name="Lipzen A."/>
            <person name="Mousain D."/>
            <person name="Ng V."/>
            <person name="Wang R."/>
            <person name="Wang X."/>
            <person name="Dai Y."/>
            <person name="Henrissat B."/>
            <person name="Grigoriev I.V."/>
            <person name="Guerin-Laguette A."/>
            <person name="Yu F."/>
            <person name="Martin F.M."/>
        </authorList>
    </citation>
    <scope>NUCLEOTIDE SEQUENCE</scope>
    <source>
        <strain evidence="2">QP</strain>
    </source>
</reference>
<accession>A0AAD4QC99</accession>
<proteinExistence type="predicted"/>
<gene>
    <name evidence="2" type="ORF">EDB92DRAFT_1761703</name>
</gene>
<evidence type="ECO:0000313" key="3">
    <source>
        <dbReference type="Proteomes" id="UP001201163"/>
    </source>
</evidence>
<sequence length="155" mass="15710">SKSFIAYAFLLCFTTSVNAHALINPALGVKGNGARNDAQRPSTNKPCGNVNIAQSIDTSTTIALAADGTFSPSITDFNAGNDGSRSIKTVKVDASGTGQNFVAAKMIINGDAKPTSTSTQQLKVQLPSGTTCTGGAGKNLCLASFVTTGGFGNCV</sequence>